<dbReference type="SUPFAM" id="SSF53187">
    <property type="entry name" value="Zn-dependent exopeptidases"/>
    <property type="match status" value="1"/>
</dbReference>
<proteinExistence type="predicted"/>
<dbReference type="CDD" id="cd02696">
    <property type="entry name" value="MurNAc-LAA"/>
    <property type="match status" value="1"/>
</dbReference>
<dbReference type="EMBL" id="JANGAC010000001">
    <property type="protein sequence ID" value="MCQ4921574.1"/>
    <property type="molecule type" value="Genomic_DNA"/>
</dbReference>
<evidence type="ECO:0000313" key="4">
    <source>
        <dbReference type="Proteomes" id="UP001524478"/>
    </source>
</evidence>
<dbReference type="InterPro" id="IPR002508">
    <property type="entry name" value="MurNAc-LAA_cat"/>
</dbReference>
<keyword evidence="4" id="KW-1185">Reference proteome</keyword>
<comment type="caution">
    <text evidence="3">The sequence shown here is derived from an EMBL/GenBank/DDBJ whole genome shotgun (WGS) entry which is preliminary data.</text>
</comment>
<dbReference type="RefSeq" id="WP_256310094.1">
    <property type="nucleotide sequence ID" value="NZ_JANGAC010000001.1"/>
</dbReference>
<gene>
    <name evidence="3" type="ORF">NE686_00630</name>
</gene>
<dbReference type="PANTHER" id="PTHR30404:SF0">
    <property type="entry name" value="N-ACETYLMURAMOYL-L-ALANINE AMIDASE AMIC"/>
    <property type="match status" value="1"/>
</dbReference>
<reference evidence="3 4" key="1">
    <citation type="submission" date="2022-06" db="EMBL/GenBank/DDBJ databases">
        <title>Isolation of gut microbiota from human fecal samples.</title>
        <authorList>
            <person name="Pamer E.G."/>
            <person name="Barat B."/>
            <person name="Waligurski E."/>
            <person name="Medina S."/>
            <person name="Paddock L."/>
            <person name="Mostad J."/>
        </authorList>
    </citation>
    <scope>NUCLEOTIDE SEQUENCE [LARGE SCALE GENOMIC DNA]</scope>
    <source>
        <strain evidence="3 4">DFI.7.95</strain>
    </source>
</reference>
<feature type="domain" description="MurNAc-LAA" evidence="2">
    <location>
        <begin position="68"/>
        <end position="180"/>
    </location>
</feature>
<dbReference type="Proteomes" id="UP001524478">
    <property type="component" value="Unassembled WGS sequence"/>
</dbReference>
<dbReference type="Pfam" id="PF01520">
    <property type="entry name" value="Amidase_3"/>
    <property type="match status" value="1"/>
</dbReference>
<dbReference type="Gene3D" id="3.40.630.40">
    <property type="entry name" value="Zn-dependent exopeptidases"/>
    <property type="match status" value="1"/>
</dbReference>
<organism evidence="3 4">
    <name type="scientific">Tissierella carlieri</name>
    <dbReference type="NCBI Taxonomy" id="689904"/>
    <lineage>
        <taxon>Bacteria</taxon>
        <taxon>Bacillati</taxon>
        <taxon>Bacillota</taxon>
        <taxon>Tissierellia</taxon>
        <taxon>Tissierellales</taxon>
        <taxon>Tissierellaceae</taxon>
        <taxon>Tissierella</taxon>
    </lineage>
</organism>
<protein>
    <submittedName>
        <fullName evidence="3">N-acetylmuramoyl-L-alanine amidase</fullName>
    </submittedName>
</protein>
<dbReference type="SMART" id="SM00646">
    <property type="entry name" value="Ami_3"/>
    <property type="match status" value="1"/>
</dbReference>
<evidence type="ECO:0000313" key="3">
    <source>
        <dbReference type="EMBL" id="MCQ4921574.1"/>
    </source>
</evidence>
<name>A0ABT1S527_9FIRM</name>
<dbReference type="InterPro" id="IPR050695">
    <property type="entry name" value="N-acetylmuramoyl_amidase_3"/>
</dbReference>
<evidence type="ECO:0000256" key="1">
    <source>
        <dbReference type="ARBA" id="ARBA00022801"/>
    </source>
</evidence>
<sequence>MLIAIDNGHGLNTPGKRTPSFPKTGQVIKEWEFNYSTAKKLGNLLRYNGFNIIYVSDTDQDTPLSVRTKKANNVKADLFVSIHFNAYQEAWGNHGGIETYHYPNSTKGKELADLVQDELIKETGLRNRGVKSANFQVLRETNMVSVLAECGFMDNLDEAKLMLDESYQMKCARAIAKGICKYFGVEYKEEKKNIDCGPWAADDWEWGVRNNITDGKNPQGIVTREQVVSMIRRSKNIGQD</sequence>
<accession>A0ABT1S527</accession>
<keyword evidence="1" id="KW-0378">Hydrolase</keyword>
<dbReference type="PANTHER" id="PTHR30404">
    <property type="entry name" value="N-ACETYLMURAMOYL-L-ALANINE AMIDASE"/>
    <property type="match status" value="1"/>
</dbReference>
<evidence type="ECO:0000259" key="2">
    <source>
        <dbReference type="SMART" id="SM00646"/>
    </source>
</evidence>